<sequence length="402" mass="43813">MALDEILLLTNGPGELSTWVPPVLRRLRERVPGARVELFLIRDQFATGTEETKARQLPLDAISGRTDFLARLARGKRGGRGVVLMLGGAPRDAVLLGRATGYPAYAYSFNGKAWRRGLEAYLLDSERSVQQALKRGARPGEARAVGNLVVDALEDALRAGASWPQADVLLFPSSRPFAVKYMLGFMLAAAEHIAAARPGLRFAWVKSRLLTQRSVEEGLSARLVREFGGVGGTLRGDRVVSEGGLEVAVLDEDLRYGVMRQAKLALTIPGTSTLEMGFLGLPAVVLLPLHKPEAIPVPLEGVLHWIGLLPGGKWLRHEIVRRLEARIPHLALPNQYLGERLYPEMRGIFSPADVAQTALETLQPASQAHIRKRLGELEAKPGADELVEVILAALSRQGDGKR</sequence>
<name>A0A399ENP1_9DEIN</name>
<dbReference type="AlphaFoldDB" id="A0A399ENP1"/>
<dbReference type="PANTHER" id="PTHR30372">
    <property type="entry name" value="LIPID-A-DISACCHARIDE SYNTHASE"/>
    <property type="match status" value="1"/>
</dbReference>
<dbReference type="SUPFAM" id="SSF53756">
    <property type="entry name" value="UDP-Glycosyltransferase/glycogen phosphorylase"/>
    <property type="match status" value="1"/>
</dbReference>
<gene>
    <name evidence="1" type="primary">lpxB</name>
    <name evidence="1" type="ORF">Mterra_01486</name>
</gene>
<dbReference type="GO" id="GO:0005543">
    <property type="term" value="F:phospholipid binding"/>
    <property type="evidence" value="ECO:0007669"/>
    <property type="project" value="TreeGrafter"/>
</dbReference>
<reference evidence="1 2" key="1">
    <citation type="submission" date="2018-08" db="EMBL/GenBank/DDBJ databases">
        <title>Meiothermus terrae DSM 26712 genome sequencing project.</title>
        <authorList>
            <person name="Da Costa M.S."/>
            <person name="Albuquerque L."/>
            <person name="Raposo P."/>
            <person name="Froufe H.J.C."/>
            <person name="Barroso C.S."/>
            <person name="Egas C."/>
        </authorList>
    </citation>
    <scope>NUCLEOTIDE SEQUENCE [LARGE SCALE GENOMIC DNA]</scope>
    <source>
        <strain evidence="1 2">DSM 26712</strain>
    </source>
</reference>
<dbReference type="OrthoDB" id="24914at2"/>
<organism evidence="1 2">
    <name type="scientific">Calidithermus terrae</name>
    <dbReference type="NCBI Taxonomy" id="1408545"/>
    <lineage>
        <taxon>Bacteria</taxon>
        <taxon>Thermotogati</taxon>
        <taxon>Deinococcota</taxon>
        <taxon>Deinococci</taxon>
        <taxon>Thermales</taxon>
        <taxon>Thermaceae</taxon>
        <taxon>Calidithermus</taxon>
    </lineage>
</organism>
<dbReference type="PANTHER" id="PTHR30372:SF6">
    <property type="entry name" value="LIPID-A-DISACCHARIDE SYNTHASE"/>
    <property type="match status" value="1"/>
</dbReference>
<evidence type="ECO:0000313" key="1">
    <source>
        <dbReference type="EMBL" id="RIH86237.1"/>
    </source>
</evidence>
<dbReference type="InterPro" id="IPR003835">
    <property type="entry name" value="Glyco_trans_19"/>
</dbReference>
<dbReference type="GO" id="GO:0009245">
    <property type="term" value="P:lipid A biosynthetic process"/>
    <property type="evidence" value="ECO:0007669"/>
    <property type="project" value="InterPro"/>
</dbReference>
<keyword evidence="2" id="KW-1185">Reference proteome</keyword>
<accession>A0A399ENP1</accession>
<dbReference type="RefSeq" id="WP_119314625.1">
    <property type="nucleotide sequence ID" value="NZ_QXDL01000048.1"/>
</dbReference>
<comment type="caution">
    <text evidence="1">The sequence shown here is derived from an EMBL/GenBank/DDBJ whole genome shotgun (WGS) entry which is preliminary data.</text>
</comment>
<dbReference type="EC" id="2.4.1.182" evidence="1"/>
<dbReference type="Proteomes" id="UP000265715">
    <property type="component" value="Unassembled WGS sequence"/>
</dbReference>
<dbReference type="GO" id="GO:0008915">
    <property type="term" value="F:lipid-A-disaccharide synthase activity"/>
    <property type="evidence" value="ECO:0007669"/>
    <property type="project" value="UniProtKB-EC"/>
</dbReference>
<protein>
    <submittedName>
        <fullName evidence="1">Lipid-A-disaccharide synthase</fullName>
        <ecNumber evidence="1">2.4.1.182</ecNumber>
    </submittedName>
</protein>
<keyword evidence="1" id="KW-0808">Transferase</keyword>
<evidence type="ECO:0000313" key="2">
    <source>
        <dbReference type="Proteomes" id="UP000265715"/>
    </source>
</evidence>
<proteinExistence type="predicted"/>
<dbReference type="EMBL" id="QXDL01000048">
    <property type="protein sequence ID" value="RIH86237.1"/>
    <property type="molecule type" value="Genomic_DNA"/>
</dbReference>
<dbReference type="GO" id="GO:0016020">
    <property type="term" value="C:membrane"/>
    <property type="evidence" value="ECO:0007669"/>
    <property type="project" value="GOC"/>
</dbReference>
<keyword evidence="1" id="KW-0328">Glycosyltransferase</keyword>